<evidence type="ECO:0000259" key="4">
    <source>
        <dbReference type="Pfam" id="PF07804"/>
    </source>
</evidence>
<sequence length="451" mass="51167">MPLTIKKYIGRGPSTSKEIQAATGLSQSSVARRLREMRDSVVQIQEGRLIRYAATCNAFGADDKIPLGIIDHTGKAKVVAFIRPLIHGGFFLEPLHSISNLLLGERGNGLYDGLPYFLYDLRPQGYLGRQVAREISKWHDDFPSDPRQWTNKHIGKYLISNGDDLPGNFIFGEQAFIRIRRRATPVTINNYPKLAENVMKGELPGSSAGGEQPKFTAFKSDHPSPAASGNRSHVIVKFSPKGNNDVAQRWRDILVTEYHASRIIRESIYLSAETNLFEMDGRLFLETQRFDRFGEFGRASMVSLQSIDNEFVGLGHSWPKIMNELFTQNLVPEQDVLTTERLWYFGQLINNTDMHPGNLSLTMERNSFRLLPCYDMCSMGFAPKSGGEAQPFLFDASDIPDANFSQEELERLKRLAHTFWNNVTKDERISEEFKRFLDQGNPLEPIIQQSK</sequence>
<keyword evidence="6" id="KW-1185">Reference proteome</keyword>
<reference evidence="5 6" key="1">
    <citation type="submission" date="2017-04" db="EMBL/GenBank/DDBJ databases">
        <authorList>
            <person name="Afonso C.L."/>
            <person name="Miller P.J."/>
            <person name="Scott M.A."/>
            <person name="Spackman E."/>
            <person name="Goraichik I."/>
            <person name="Dimitrov K.M."/>
            <person name="Suarez D.L."/>
            <person name="Swayne D.E."/>
        </authorList>
    </citation>
    <scope>NUCLEOTIDE SEQUENCE [LARGE SCALE GENOMIC DNA]</scope>
    <source>
        <strain evidence="5 6">DSM 3385</strain>
    </source>
</reference>
<dbReference type="GO" id="GO:0005829">
    <property type="term" value="C:cytosol"/>
    <property type="evidence" value="ECO:0007669"/>
    <property type="project" value="TreeGrafter"/>
</dbReference>
<keyword evidence="3" id="KW-0418">Kinase</keyword>
<dbReference type="STRING" id="1121400.SAMN02746065_12220"/>
<evidence type="ECO:0000313" key="5">
    <source>
        <dbReference type="EMBL" id="SMD02369.1"/>
    </source>
</evidence>
<dbReference type="InterPro" id="IPR052028">
    <property type="entry name" value="HipA_Ser/Thr_kinase"/>
</dbReference>
<dbReference type="InterPro" id="IPR011991">
    <property type="entry name" value="ArsR-like_HTH"/>
</dbReference>
<evidence type="ECO:0000256" key="1">
    <source>
        <dbReference type="ARBA" id="ARBA00010164"/>
    </source>
</evidence>
<dbReference type="PANTHER" id="PTHR37419:SF8">
    <property type="entry name" value="TOXIN YJJJ"/>
    <property type="match status" value="1"/>
</dbReference>
<dbReference type="OrthoDB" id="8555656at2"/>
<dbReference type="AlphaFoldDB" id="A0A1W2DY64"/>
<name>A0A1W2DY64_9BACT</name>
<comment type="similarity">
    <text evidence="1">Belongs to the HipA Ser/Thr kinase family.</text>
</comment>
<organism evidence="5 6">
    <name type="scientific">Desulfocicer vacuolatum DSM 3385</name>
    <dbReference type="NCBI Taxonomy" id="1121400"/>
    <lineage>
        <taxon>Bacteria</taxon>
        <taxon>Pseudomonadati</taxon>
        <taxon>Thermodesulfobacteriota</taxon>
        <taxon>Desulfobacteria</taxon>
        <taxon>Desulfobacterales</taxon>
        <taxon>Desulfobacteraceae</taxon>
        <taxon>Desulfocicer</taxon>
    </lineage>
</organism>
<dbReference type="EMBL" id="FWXY01000022">
    <property type="protein sequence ID" value="SMD02369.1"/>
    <property type="molecule type" value="Genomic_DNA"/>
</dbReference>
<evidence type="ECO:0000256" key="3">
    <source>
        <dbReference type="ARBA" id="ARBA00022777"/>
    </source>
</evidence>
<dbReference type="Pfam" id="PF07804">
    <property type="entry name" value="HipA_C"/>
    <property type="match status" value="1"/>
</dbReference>
<dbReference type="CDD" id="cd00090">
    <property type="entry name" value="HTH_ARSR"/>
    <property type="match status" value="1"/>
</dbReference>
<evidence type="ECO:0000313" key="6">
    <source>
        <dbReference type="Proteomes" id="UP000192418"/>
    </source>
</evidence>
<dbReference type="GO" id="GO:0004674">
    <property type="term" value="F:protein serine/threonine kinase activity"/>
    <property type="evidence" value="ECO:0007669"/>
    <property type="project" value="TreeGrafter"/>
</dbReference>
<dbReference type="Proteomes" id="UP000192418">
    <property type="component" value="Unassembled WGS sequence"/>
</dbReference>
<dbReference type="GO" id="GO:0006355">
    <property type="term" value="P:regulation of DNA-templated transcription"/>
    <property type="evidence" value="ECO:0007669"/>
    <property type="project" value="UniProtKB-ARBA"/>
</dbReference>
<dbReference type="RefSeq" id="WP_084071134.1">
    <property type="nucleotide sequence ID" value="NZ_FWXY01000022.1"/>
</dbReference>
<gene>
    <name evidence="5" type="ORF">SAMN02746065_12220</name>
</gene>
<dbReference type="NCBIfam" id="NF007297">
    <property type="entry name" value="PRK09775.1"/>
    <property type="match status" value="1"/>
</dbReference>
<dbReference type="InterPro" id="IPR012893">
    <property type="entry name" value="HipA-like_C"/>
</dbReference>
<feature type="domain" description="HipA-like C-terminal" evidence="4">
    <location>
        <begin position="206"/>
        <end position="395"/>
    </location>
</feature>
<protein>
    <submittedName>
        <fullName evidence="5">HipA-like N-terminal domain-containing protein</fullName>
    </submittedName>
</protein>
<keyword evidence="2" id="KW-0808">Transferase</keyword>
<evidence type="ECO:0000256" key="2">
    <source>
        <dbReference type="ARBA" id="ARBA00022679"/>
    </source>
</evidence>
<proteinExistence type="inferred from homology"/>
<accession>A0A1W2DY64</accession>
<dbReference type="PANTHER" id="PTHR37419">
    <property type="entry name" value="SERINE/THREONINE-PROTEIN KINASE TOXIN HIPA"/>
    <property type="match status" value="1"/>
</dbReference>